<dbReference type="HOGENOM" id="CLU_1483942_0_0_1"/>
<dbReference type="Gramene" id="ERN10638">
    <property type="protein sequence ID" value="ERN10638"/>
    <property type="gene ID" value="AMTR_s00028p00194430"/>
</dbReference>
<gene>
    <name evidence="1" type="ORF">AMTR_s00028p00194430</name>
</gene>
<sequence length="182" mass="19668">MTPSRPYSHVTPSRSPTYTHTAVTCRAPLSSNHTVVRLDHHLRAVRHPQSCGANSRTAVHHPQSCRANSHTVIRHPQPVPSPSSPPFASIIFLTCVTLNPAKLLFLLALISTISASPLLPPLFPHCCNTLLHHLCSHPSFSSSPLLASSATSLPPLPPTCSRLPLSLCHLRPTKLRPSPNLA</sequence>
<accession>W1PRG8</accession>
<reference evidence="2" key="1">
    <citation type="journal article" date="2013" name="Science">
        <title>The Amborella genome and the evolution of flowering plants.</title>
        <authorList>
            <consortium name="Amborella Genome Project"/>
        </authorList>
    </citation>
    <scope>NUCLEOTIDE SEQUENCE [LARGE SCALE GENOMIC DNA]</scope>
</reference>
<dbReference type="AlphaFoldDB" id="W1PRG8"/>
<proteinExistence type="predicted"/>
<evidence type="ECO:0000313" key="1">
    <source>
        <dbReference type="EMBL" id="ERN10638.1"/>
    </source>
</evidence>
<dbReference type="Proteomes" id="UP000017836">
    <property type="component" value="Unassembled WGS sequence"/>
</dbReference>
<evidence type="ECO:0000313" key="2">
    <source>
        <dbReference type="Proteomes" id="UP000017836"/>
    </source>
</evidence>
<dbReference type="EMBL" id="KI392812">
    <property type="protein sequence ID" value="ERN10638.1"/>
    <property type="molecule type" value="Genomic_DNA"/>
</dbReference>
<name>W1PRG8_AMBTC</name>
<protein>
    <submittedName>
        <fullName evidence="1">Uncharacterized protein</fullName>
    </submittedName>
</protein>
<organism evidence="1 2">
    <name type="scientific">Amborella trichopoda</name>
    <dbReference type="NCBI Taxonomy" id="13333"/>
    <lineage>
        <taxon>Eukaryota</taxon>
        <taxon>Viridiplantae</taxon>
        <taxon>Streptophyta</taxon>
        <taxon>Embryophyta</taxon>
        <taxon>Tracheophyta</taxon>
        <taxon>Spermatophyta</taxon>
        <taxon>Magnoliopsida</taxon>
        <taxon>Amborellales</taxon>
        <taxon>Amborellaceae</taxon>
        <taxon>Amborella</taxon>
    </lineage>
</organism>
<keyword evidence="2" id="KW-1185">Reference proteome</keyword>